<keyword evidence="4" id="KW-1185">Reference proteome</keyword>
<evidence type="ECO:0000259" key="2">
    <source>
        <dbReference type="Pfam" id="PF14470"/>
    </source>
</evidence>
<dbReference type="EMBL" id="CP044427">
    <property type="protein sequence ID" value="QFG69269.1"/>
    <property type="molecule type" value="Genomic_DNA"/>
</dbReference>
<feature type="region of interest" description="Disordered" evidence="1">
    <location>
        <begin position="1"/>
        <end position="23"/>
    </location>
</feature>
<feature type="domain" description="YokE-like PH" evidence="2">
    <location>
        <begin position="71"/>
        <end position="164"/>
    </location>
</feature>
<dbReference type="KEGG" id="serw:FY030_11635"/>
<name>A0A5J6V5P0_9MICO</name>
<dbReference type="RefSeq" id="WP_158061651.1">
    <property type="nucleotide sequence ID" value="NZ_CP044427.1"/>
</dbReference>
<dbReference type="Pfam" id="PF14470">
    <property type="entry name" value="bPH_3"/>
    <property type="match status" value="1"/>
</dbReference>
<proteinExistence type="predicted"/>
<protein>
    <recommendedName>
        <fullName evidence="2">YokE-like PH domain-containing protein</fullName>
    </recommendedName>
</protein>
<sequence>MTSSRREKLRAAAELQREMRERHGEDVEAVMAQALAATSTTRAERTYREAMARNTGQRFAVNDLILPEKVLHPEETVLDVAVGGLSSDTFPLLLVTDRRVVLTIDQPWRRWRVLREAPSADVLGAEVESRLLGGRLRVRLRQGKDIVLKLAAQERPEEVAALIRRLASGGGAPR</sequence>
<dbReference type="Proteomes" id="UP000326546">
    <property type="component" value="Chromosome"/>
</dbReference>
<dbReference type="InterPro" id="IPR039519">
    <property type="entry name" value="YokE-like_PH"/>
</dbReference>
<organism evidence="3 4">
    <name type="scientific">Ornithinimicrobium pratense</name>
    <dbReference type="NCBI Taxonomy" id="2593973"/>
    <lineage>
        <taxon>Bacteria</taxon>
        <taxon>Bacillati</taxon>
        <taxon>Actinomycetota</taxon>
        <taxon>Actinomycetes</taxon>
        <taxon>Micrococcales</taxon>
        <taxon>Ornithinimicrobiaceae</taxon>
        <taxon>Ornithinimicrobium</taxon>
    </lineage>
</organism>
<dbReference type="AlphaFoldDB" id="A0A5J6V5P0"/>
<evidence type="ECO:0000313" key="4">
    <source>
        <dbReference type="Proteomes" id="UP000326546"/>
    </source>
</evidence>
<evidence type="ECO:0000313" key="3">
    <source>
        <dbReference type="EMBL" id="QFG69269.1"/>
    </source>
</evidence>
<reference evidence="3 4" key="1">
    <citation type="submission" date="2019-09" db="EMBL/GenBank/DDBJ databases">
        <title>Serinicoccus pratensis sp. nov., isolated from meadow soil.</title>
        <authorList>
            <person name="Zhang W."/>
        </authorList>
    </citation>
    <scope>NUCLEOTIDE SEQUENCE [LARGE SCALE GENOMIC DNA]</scope>
    <source>
        <strain evidence="3 4">W204</strain>
    </source>
</reference>
<gene>
    <name evidence="3" type="ORF">FY030_11635</name>
</gene>
<dbReference type="OrthoDB" id="4793774at2"/>
<evidence type="ECO:0000256" key="1">
    <source>
        <dbReference type="SAM" id="MobiDB-lite"/>
    </source>
</evidence>
<accession>A0A5J6V5P0</accession>